<evidence type="ECO:0008006" key="3">
    <source>
        <dbReference type="Google" id="ProtNLM"/>
    </source>
</evidence>
<comment type="caution">
    <text evidence="1">The sequence shown here is derived from an EMBL/GenBank/DDBJ whole genome shotgun (WGS) entry which is preliminary data.</text>
</comment>
<feature type="non-terminal residue" evidence="1">
    <location>
        <position position="1"/>
    </location>
</feature>
<accession>A0AAV7MTF6</accession>
<proteinExistence type="predicted"/>
<organism evidence="1 2">
    <name type="scientific">Pleurodeles waltl</name>
    <name type="common">Iberian ribbed newt</name>
    <dbReference type="NCBI Taxonomy" id="8319"/>
    <lineage>
        <taxon>Eukaryota</taxon>
        <taxon>Metazoa</taxon>
        <taxon>Chordata</taxon>
        <taxon>Craniata</taxon>
        <taxon>Vertebrata</taxon>
        <taxon>Euteleostomi</taxon>
        <taxon>Amphibia</taxon>
        <taxon>Batrachia</taxon>
        <taxon>Caudata</taxon>
        <taxon>Salamandroidea</taxon>
        <taxon>Salamandridae</taxon>
        <taxon>Pleurodelinae</taxon>
        <taxon>Pleurodeles</taxon>
    </lineage>
</organism>
<protein>
    <recommendedName>
        <fullName evidence="3">Integrase zinc-binding domain-containing protein</fullName>
    </recommendedName>
</protein>
<sequence length="53" mass="6181">GMAKWVHQKCGHLGEKATYRWAEIREMHIPLHLIKTVILQCPICQHAHQRSVP</sequence>
<feature type="non-terminal residue" evidence="1">
    <location>
        <position position="53"/>
    </location>
</feature>
<dbReference type="AlphaFoldDB" id="A0AAV7MTF6"/>
<dbReference type="Proteomes" id="UP001066276">
    <property type="component" value="Chromosome 9"/>
</dbReference>
<evidence type="ECO:0000313" key="1">
    <source>
        <dbReference type="EMBL" id="KAJ1105258.1"/>
    </source>
</evidence>
<evidence type="ECO:0000313" key="2">
    <source>
        <dbReference type="Proteomes" id="UP001066276"/>
    </source>
</evidence>
<name>A0AAV7MTF6_PLEWA</name>
<keyword evidence="2" id="KW-1185">Reference proteome</keyword>
<gene>
    <name evidence="1" type="ORF">NDU88_002666</name>
</gene>
<reference evidence="1" key="1">
    <citation type="journal article" date="2022" name="bioRxiv">
        <title>Sequencing and chromosome-scale assembly of the giantPleurodeles waltlgenome.</title>
        <authorList>
            <person name="Brown T."/>
            <person name="Elewa A."/>
            <person name="Iarovenko S."/>
            <person name="Subramanian E."/>
            <person name="Araus A.J."/>
            <person name="Petzold A."/>
            <person name="Susuki M."/>
            <person name="Suzuki K.-i.T."/>
            <person name="Hayashi T."/>
            <person name="Toyoda A."/>
            <person name="Oliveira C."/>
            <person name="Osipova E."/>
            <person name="Leigh N.D."/>
            <person name="Simon A."/>
            <person name="Yun M.H."/>
        </authorList>
    </citation>
    <scope>NUCLEOTIDE SEQUENCE</scope>
    <source>
        <strain evidence="1">20211129_DDA</strain>
        <tissue evidence="1">Liver</tissue>
    </source>
</reference>
<dbReference type="EMBL" id="JANPWB010000013">
    <property type="protein sequence ID" value="KAJ1105258.1"/>
    <property type="molecule type" value="Genomic_DNA"/>
</dbReference>